<dbReference type="Proteomes" id="UP001602287">
    <property type="component" value="Unassembled WGS sequence"/>
</dbReference>
<evidence type="ECO:0000313" key="1">
    <source>
        <dbReference type="EMBL" id="MFF5198886.1"/>
    </source>
</evidence>
<proteinExistence type="predicted"/>
<sequence length="107" mass="12157">MALIHFRILEQVFGHSWWASILLTLADRQLRYTELAAALVERWGARPGDGHLSKALKQMRQAGLVNQVDDGRGYLTWTLTAEAHERAEMLAMIEKALEEGNVNIDRD</sequence>
<evidence type="ECO:0000313" key="2">
    <source>
        <dbReference type="Proteomes" id="UP001602287"/>
    </source>
</evidence>
<protein>
    <submittedName>
        <fullName evidence="1">Uncharacterized protein</fullName>
    </submittedName>
</protein>
<dbReference type="InterPro" id="IPR036388">
    <property type="entry name" value="WH-like_DNA-bd_sf"/>
</dbReference>
<dbReference type="Gene3D" id="1.10.10.10">
    <property type="entry name" value="Winged helix-like DNA-binding domain superfamily/Winged helix DNA-binding domain"/>
    <property type="match status" value="1"/>
</dbReference>
<gene>
    <name evidence="1" type="ORF">ACFY3B_04680</name>
</gene>
<dbReference type="RefSeq" id="WP_387218107.1">
    <property type="nucleotide sequence ID" value="NZ_JBIAZM010000002.1"/>
</dbReference>
<reference evidence="1 2" key="1">
    <citation type="submission" date="2024-10" db="EMBL/GenBank/DDBJ databases">
        <title>The Natural Products Discovery Center: Release of the First 8490 Sequenced Strains for Exploring Actinobacteria Biosynthetic Diversity.</title>
        <authorList>
            <person name="Kalkreuter E."/>
            <person name="Kautsar S.A."/>
            <person name="Yang D."/>
            <person name="Bader C.D."/>
            <person name="Teijaro C.N."/>
            <person name="Fluegel L."/>
            <person name="Davis C.M."/>
            <person name="Simpson J.R."/>
            <person name="Lauterbach L."/>
            <person name="Steele A.D."/>
            <person name="Gui C."/>
            <person name="Meng S."/>
            <person name="Li G."/>
            <person name="Viehrig K."/>
            <person name="Ye F."/>
            <person name="Su P."/>
            <person name="Kiefer A.F."/>
            <person name="Nichols A."/>
            <person name="Cepeda A.J."/>
            <person name="Yan W."/>
            <person name="Fan B."/>
            <person name="Jiang Y."/>
            <person name="Adhikari A."/>
            <person name="Zheng C.-J."/>
            <person name="Schuster L."/>
            <person name="Cowan T.M."/>
            <person name="Smanski M.J."/>
            <person name="Chevrette M.G."/>
            <person name="De Carvalho L.P.S."/>
            <person name="Shen B."/>
        </authorList>
    </citation>
    <scope>NUCLEOTIDE SEQUENCE [LARGE SCALE GENOMIC DNA]</scope>
    <source>
        <strain evidence="1 2">NPDC000140</strain>
    </source>
</reference>
<name>A0ABW6VMN5_9ACTN</name>
<organism evidence="1 2">
    <name type="scientific">Micromonospora parva</name>
    <dbReference type="NCBI Taxonomy" id="1464048"/>
    <lineage>
        <taxon>Bacteria</taxon>
        <taxon>Bacillati</taxon>
        <taxon>Actinomycetota</taxon>
        <taxon>Actinomycetes</taxon>
        <taxon>Micromonosporales</taxon>
        <taxon>Micromonosporaceae</taxon>
        <taxon>Micromonospora</taxon>
    </lineage>
</organism>
<accession>A0ABW6VMN5</accession>
<keyword evidence="2" id="KW-1185">Reference proteome</keyword>
<dbReference type="EMBL" id="JBIAZM010000002">
    <property type="protein sequence ID" value="MFF5198886.1"/>
    <property type="molecule type" value="Genomic_DNA"/>
</dbReference>
<dbReference type="InterPro" id="IPR036390">
    <property type="entry name" value="WH_DNA-bd_sf"/>
</dbReference>
<comment type="caution">
    <text evidence="1">The sequence shown here is derived from an EMBL/GenBank/DDBJ whole genome shotgun (WGS) entry which is preliminary data.</text>
</comment>
<dbReference type="SUPFAM" id="SSF46785">
    <property type="entry name" value="Winged helix' DNA-binding domain"/>
    <property type="match status" value="1"/>
</dbReference>